<proteinExistence type="predicted"/>
<evidence type="ECO:0000313" key="1">
    <source>
        <dbReference type="EMBL" id="KAJ7358290.1"/>
    </source>
</evidence>
<comment type="caution">
    <text evidence="1">The sequence shown here is derived from an EMBL/GenBank/DDBJ whole genome shotgun (WGS) entry which is preliminary data.</text>
</comment>
<gene>
    <name evidence="1" type="ORF">DFH08DRAFT_802124</name>
</gene>
<reference evidence="1" key="1">
    <citation type="submission" date="2023-03" db="EMBL/GenBank/DDBJ databases">
        <title>Massive genome expansion in bonnet fungi (Mycena s.s.) driven by repeated elements and novel gene families across ecological guilds.</title>
        <authorList>
            <consortium name="Lawrence Berkeley National Laboratory"/>
            <person name="Harder C.B."/>
            <person name="Miyauchi S."/>
            <person name="Viragh M."/>
            <person name="Kuo A."/>
            <person name="Thoen E."/>
            <person name="Andreopoulos B."/>
            <person name="Lu D."/>
            <person name="Skrede I."/>
            <person name="Drula E."/>
            <person name="Henrissat B."/>
            <person name="Morin E."/>
            <person name="Kohler A."/>
            <person name="Barry K."/>
            <person name="LaButti K."/>
            <person name="Morin E."/>
            <person name="Salamov A."/>
            <person name="Lipzen A."/>
            <person name="Mereny Z."/>
            <person name="Hegedus B."/>
            <person name="Baldrian P."/>
            <person name="Stursova M."/>
            <person name="Weitz H."/>
            <person name="Taylor A."/>
            <person name="Grigoriev I.V."/>
            <person name="Nagy L.G."/>
            <person name="Martin F."/>
            <person name="Kauserud H."/>
        </authorList>
    </citation>
    <scope>NUCLEOTIDE SEQUENCE</scope>
    <source>
        <strain evidence="1">CBHHK002</strain>
    </source>
</reference>
<organism evidence="1 2">
    <name type="scientific">Mycena albidolilacea</name>
    <dbReference type="NCBI Taxonomy" id="1033008"/>
    <lineage>
        <taxon>Eukaryota</taxon>
        <taxon>Fungi</taxon>
        <taxon>Dikarya</taxon>
        <taxon>Basidiomycota</taxon>
        <taxon>Agaricomycotina</taxon>
        <taxon>Agaricomycetes</taxon>
        <taxon>Agaricomycetidae</taxon>
        <taxon>Agaricales</taxon>
        <taxon>Marasmiineae</taxon>
        <taxon>Mycenaceae</taxon>
        <taxon>Mycena</taxon>
    </lineage>
</organism>
<dbReference type="AlphaFoldDB" id="A0AAD7AGS0"/>
<name>A0AAD7AGS0_9AGAR</name>
<keyword evidence="2" id="KW-1185">Reference proteome</keyword>
<protein>
    <submittedName>
        <fullName evidence="1">Uncharacterized protein</fullName>
    </submittedName>
</protein>
<sequence length="197" mass="21791">MVAKASNRASMRCIRAVNVSSRVPSSGIIIIRPMCMGIENIPADWAILVTEAQEALTQRRSTIKKTVNKNDKSFAPDADHQNIFQLTTAIVKKTQGSVNIVLCACVALMRKVYLKHPGTNFWDKLDLRLAKIRKEADGDSKKITKVFRHILDEDQKKHGKNDTVFDETAVDAFQQGVDDLIDIGVINAATSVPTDDA</sequence>
<dbReference type="EMBL" id="JARIHO010000007">
    <property type="protein sequence ID" value="KAJ7358290.1"/>
    <property type="molecule type" value="Genomic_DNA"/>
</dbReference>
<dbReference type="Proteomes" id="UP001218218">
    <property type="component" value="Unassembled WGS sequence"/>
</dbReference>
<accession>A0AAD7AGS0</accession>
<evidence type="ECO:0000313" key="2">
    <source>
        <dbReference type="Proteomes" id="UP001218218"/>
    </source>
</evidence>